<proteinExistence type="predicted"/>
<reference evidence="8 9" key="1">
    <citation type="journal article" date="2011" name="J. Bacteriol.">
        <title>Complete genome sequence of the type strain Cupriavidus necator N-1.</title>
        <authorList>
            <person name="Poehlein A."/>
            <person name="Kusian B."/>
            <person name="Friedrich B."/>
            <person name="Daniel R."/>
            <person name="Bowien B."/>
        </authorList>
    </citation>
    <scope>NUCLEOTIDE SEQUENCE [LARGE SCALE GENOMIC DNA]</scope>
    <source>
        <strain evidence="9">ATCC 43291 / DSM 13513 / CCUG 52238 / LMG 8453 / N-1</strain>
        <plasmid evidence="8 9">pBB1</plasmid>
    </source>
</reference>
<name>F8GW11_CUPNN</name>
<feature type="transmembrane region" description="Helical" evidence="6">
    <location>
        <begin position="336"/>
        <end position="352"/>
    </location>
</feature>
<evidence type="ECO:0000256" key="5">
    <source>
        <dbReference type="ARBA" id="ARBA00023136"/>
    </source>
</evidence>
<evidence type="ECO:0000256" key="2">
    <source>
        <dbReference type="ARBA" id="ARBA00022448"/>
    </source>
</evidence>
<evidence type="ECO:0000256" key="1">
    <source>
        <dbReference type="ARBA" id="ARBA00004141"/>
    </source>
</evidence>
<feature type="transmembrane region" description="Helical" evidence="6">
    <location>
        <begin position="77"/>
        <end position="96"/>
    </location>
</feature>
<feature type="transmembrane region" description="Helical" evidence="6">
    <location>
        <begin position="490"/>
        <end position="510"/>
    </location>
</feature>
<evidence type="ECO:0000256" key="4">
    <source>
        <dbReference type="ARBA" id="ARBA00022989"/>
    </source>
</evidence>
<evidence type="ECO:0000256" key="3">
    <source>
        <dbReference type="ARBA" id="ARBA00022692"/>
    </source>
</evidence>
<dbReference type="AlphaFoldDB" id="F8GW11"/>
<feature type="domain" description="Major facilitator superfamily (MFS) profile" evidence="7">
    <location>
        <begin position="11"/>
        <end position="511"/>
    </location>
</feature>
<protein>
    <recommendedName>
        <fullName evidence="7">Major facilitator superfamily (MFS) profile domain-containing protein</fullName>
    </recommendedName>
</protein>
<keyword evidence="8" id="KW-0614">Plasmid</keyword>
<evidence type="ECO:0000256" key="6">
    <source>
        <dbReference type="SAM" id="Phobius"/>
    </source>
</evidence>
<dbReference type="GeneID" id="34312050"/>
<dbReference type="InterPro" id="IPR036259">
    <property type="entry name" value="MFS_trans_sf"/>
</dbReference>
<geneLocation type="plasmid" evidence="8 9">
    <name>pBB1</name>
</geneLocation>
<dbReference type="PROSITE" id="PS50850">
    <property type="entry name" value="MFS"/>
    <property type="match status" value="1"/>
</dbReference>
<evidence type="ECO:0000313" key="9">
    <source>
        <dbReference type="Proteomes" id="UP000006798"/>
    </source>
</evidence>
<dbReference type="PANTHER" id="PTHR42718:SF9">
    <property type="entry name" value="MAJOR FACILITATOR SUPERFAMILY MULTIDRUG TRANSPORTER MFSC"/>
    <property type="match status" value="1"/>
</dbReference>
<dbReference type="InterPro" id="IPR011701">
    <property type="entry name" value="MFS"/>
</dbReference>
<dbReference type="GO" id="GO:0016020">
    <property type="term" value="C:membrane"/>
    <property type="evidence" value="ECO:0007669"/>
    <property type="project" value="UniProtKB-SubCell"/>
</dbReference>
<dbReference type="InterPro" id="IPR020846">
    <property type="entry name" value="MFS_dom"/>
</dbReference>
<feature type="transmembrane region" description="Helical" evidence="6">
    <location>
        <begin position="166"/>
        <end position="185"/>
    </location>
</feature>
<feature type="transmembrane region" description="Helical" evidence="6">
    <location>
        <begin position="102"/>
        <end position="123"/>
    </location>
</feature>
<dbReference type="SUPFAM" id="SSF103473">
    <property type="entry name" value="MFS general substrate transporter"/>
    <property type="match status" value="1"/>
</dbReference>
<feature type="transmembrane region" description="Helical" evidence="6">
    <location>
        <begin position="269"/>
        <end position="285"/>
    </location>
</feature>
<feature type="transmembrane region" description="Helical" evidence="6">
    <location>
        <begin position="230"/>
        <end position="248"/>
    </location>
</feature>
<evidence type="ECO:0000259" key="7">
    <source>
        <dbReference type="PROSITE" id="PS50850"/>
    </source>
</evidence>
<evidence type="ECO:0000313" key="8">
    <source>
        <dbReference type="EMBL" id="AEI82700.1"/>
    </source>
</evidence>
<dbReference type="KEGG" id="cnc:CNE_BB1p13010"/>
<dbReference type="GO" id="GO:0022857">
    <property type="term" value="F:transmembrane transporter activity"/>
    <property type="evidence" value="ECO:0007669"/>
    <property type="project" value="InterPro"/>
</dbReference>
<gene>
    <name evidence="8" type="ordered locus">CNE_BB1p13010</name>
</gene>
<comment type="subcellular location">
    <subcellularLocation>
        <location evidence="1">Membrane</location>
        <topology evidence="1">Multi-pass membrane protein</topology>
    </subcellularLocation>
</comment>
<sequence length="511" mass="55265">MSQLSRKPHLLLLTIFLLNGIEFLQTGMIAFASGPIMGEIGAGPEEFSLISAAYASVAVLDISQQRWFVERVGWRRFLQYSLGIFMIGAVICGSSQAYGEFLIGRLVMALGGASFMTSARIMVNHIHPGPQRFTGIKAFAVALAAGTAAAPWLASVSVANDNWSSIFWIVVGASAVVFVLVTAVFHDESPSSSDSDTSQSHPVLLMLLASGAFLLLYSLQRTYYDFYSDGIPLVLTASVAIVALIYYVSAEHRREAPLIRVRALLNPRYVAGVLLFTCCYVILGADNYVLPVFLQRTLGYPWQTVGQFQAMGLASALVSWFILARLLPKYPSPRKFFVIGFGALAAFGWLLSGLTPTANLWSDILPALLLNGVFMMFVMANAAIQTFRDVQYDETVFSHAQQAKNMLAQIGLALGISLGTIGQQWRSTVHYDALARNIHPGNPIYLQAVDHLASQLSAALGQADAVRVAVALLAQSLAQQANLLANLDHFSVIAVIGGLGVVVSLSQRLLK</sequence>
<accession>F8GW11</accession>
<dbReference type="RefSeq" id="WP_013959731.1">
    <property type="nucleotide sequence ID" value="NC_015727.1"/>
</dbReference>
<keyword evidence="2" id="KW-0813">Transport</keyword>
<dbReference type="PANTHER" id="PTHR42718">
    <property type="entry name" value="MAJOR FACILITATOR SUPERFAMILY MULTIDRUG TRANSPORTER MFSC"/>
    <property type="match status" value="1"/>
</dbReference>
<dbReference type="HOGENOM" id="CLU_000960_32_1_4"/>
<feature type="transmembrane region" description="Helical" evidence="6">
    <location>
        <begin position="135"/>
        <end position="154"/>
    </location>
</feature>
<dbReference type="Gene3D" id="1.20.1250.20">
    <property type="entry name" value="MFS general substrate transporter like domains"/>
    <property type="match status" value="1"/>
</dbReference>
<organism evidence="8 9">
    <name type="scientific">Cupriavidus necator (strain ATCC 43291 / DSM 13513 / CCUG 52238 / LMG 8453 / N-1)</name>
    <name type="common">Ralstonia eutropha</name>
    <dbReference type="NCBI Taxonomy" id="1042878"/>
    <lineage>
        <taxon>Bacteria</taxon>
        <taxon>Pseudomonadati</taxon>
        <taxon>Pseudomonadota</taxon>
        <taxon>Betaproteobacteria</taxon>
        <taxon>Burkholderiales</taxon>
        <taxon>Burkholderiaceae</taxon>
        <taxon>Cupriavidus</taxon>
    </lineage>
</organism>
<keyword evidence="4 6" id="KW-1133">Transmembrane helix</keyword>
<feature type="transmembrane region" description="Helical" evidence="6">
    <location>
        <begin position="364"/>
        <end position="384"/>
    </location>
</feature>
<dbReference type="Pfam" id="PF07690">
    <property type="entry name" value="MFS_1"/>
    <property type="match status" value="1"/>
</dbReference>
<keyword evidence="5 6" id="KW-0472">Membrane</keyword>
<dbReference type="EMBL" id="CP002879">
    <property type="protein sequence ID" value="AEI82700.1"/>
    <property type="molecule type" value="Genomic_DNA"/>
</dbReference>
<feature type="transmembrane region" description="Helical" evidence="6">
    <location>
        <begin position="305"/>
        <end position="324"/>
    </location>
</feature>
<dbReference type="Proteomes" id="UP000006798">
    <property type="component" value="Plasmid pBB1"/>
</dbReference>
<keyword evidence="3 6" id="KW-0812">Transmembrane</keyword>